<dbReference type="RefSeq" id="WP_380848566.1">
    <property type="nucleotide sequence ID" value="NZ_JBHSFP010000033.1"/>
</dbReference>
<accession>A0ABV9CRK8</accession>
<keyword evidence="1" id="KW-0067">ATP-binding</keyword>
<gene>
    <name evidence="1" type="ORF">ACFO60_33140</name>
</gene>
<dbReference type="Proteomes" id="UP001596004">
    <property type="component" value="Unassembled WGS sequence"/>
</dbReference>
<dbReference type="GO" id="GO:0005524">
    <property type="term" value="F:ATP binding"/>
    <property type="evidence" value="ECO:0007669"/>
    <property type="project" value="UniProtKB-KW"/>
</dbReference>
<comment type="caution">
    <text evidence="1">The sequence shown here is derived from an EMBL/GenBank/DDBJ whole genome shotgun (WGS) entry which is preliminary data.</text>
</comment>
<organism evidence="1 2">
    <name type="scientific">Sphaerisporangium dianthi</name>
    <dbReference type="NCBI Taxonomy" id="1436120"/>
    <lineage>
        <taxon>Bacteria</taxon>
        <taxon>Bacillati</taxon>
        <taxon>Actinomycetota</taxon>
        <taxon>Actinomycetes</taxon>
        <taxon>Streptosporangiales</taxon>
        <taxon>Streptosporangiaceae</taxon>
        <taxon>Sphaerisporangium</taxon>
    </lineage>
</organism>
<evidence type="ECO:0000313" key="2">
    <source>
        <dbReference type="Proteomes" id="UP001596004"/>
    </source>
</evidence>
<keyword evidence="1" id="KW-0547">Nucleotide-binding</keyword>
<keyword evidence="2" id="KW-1185">Reference proteome</keyword>
<proteinExistence type="predicted"/>
<sequence length="126" mass="13260">MLMIESFQQSLPGGPAAVDAACAWMSAIVGSVEPGQAELAVRITRELMAGAIRHTPATEELHLCVIPLATNLVIEIRDPGAPAADGTARTSWADLSLEVAEFGSKQIAGQGHIAWVLLPPRRGSHD</sequence>
<protein>
    <submittedName>
        <fullName evidence="1">ATP-binding protein</fullName>
    </submittedName>
</protein>
<name>A0ABV9CRK8_9ACTN</name>
<reference evidence="2" key="1">
    <citation type="journal article" date="2019" name="Int. J. Syst. Evol. Microbiol.">
        <title>The Global Catalogue of Microorganisms (GCM) 10K type strain sequencing project: providing services to taxonomists for standard genome sequencing and annotation.</title>
        <authorList>
            <consortium name="The Broad Institute Genomics Platform"/>
            <consortium name="The Broad Institute Genome Sequencing Center for Infectious Disease"/>
            <person name="Wu L."/>
            <person name="Ma J."/>
        </authorList>
    </citation>
    <scope>NUCLEOTIDE SEQUENCE [LARGE SCALE GENOMIC DNA]</scope>
    <source>
        <strain evidence="2">CGMCC 4.7132</strain>
    </source>
</reference>
<evidence type="ECO:0000313" key="1">
    <source>
        <dbReference type="EMBL" id="MFC4535636.1"/>
    </source>
</evidence>
<dbReference type="InterPro" id="IPR036890">
    <property type="entry name" value="HATPase_C_sf"/>
</dbReference>
<dbReference type="EMBL" id="JBHSFP010000033">
    <property type="protein sequence ID" value="MFC4535636.1"/>
    <property type="molecule type" value="Genomic_DNA"/>
</dbReference>
<dbReference type="Gene3D" id="3.30.565.10">
    <property type="entry name" value="Histidine kinase-like ATPase, C-terminal domain"/>
    <property type="match status" value="1"/>
</dbReference>